<dbReference type="InterPro" id="IPR007630">
    <property type="entry name" value="RNA_pol_sigma70_r4"/>
</dbReference>
<dbReference type="InterPro" id="IPR014284">
    <property type="entry name" value="RNA_pol_sigma-70_dom"/>
</dbReference>
<dbReference type="Gene3D" id="1.10.10.10">
    <property type="entry name" value="Winged helix-like DNA-binding domain superfamily/Winged helix DNA-binding domain"/>
    <property type="match status" value="1"/>
</dbReference>
<dbReference type="Pfam" id="PF04545">
    <property type="entry name" value="Sigma70_r4"/>
    <property type="match status" value="1"/>
</dbReference>
<proteinExistence type="predicted"/>
<dbReference type="InterPro" id="IPR036388">
    <property type="entry name" value="WH-like_DNA-bd_sf"/>
</dbReference>
<protein>
    <submittedName>
        <fullName evidence="6">Sigma-70 family RNA polymerase sigma factor</fullName>
    </submittedName>
</protein>
<evidence type="ECO:0000256" key="4">
    <source>
        <dbReference type="ARBA" id="ARBA00023163"/>
    </source>
</evidence>
<sequence length="221" mass="26050">MIGVIALAKAIERYELDRGAAFSTYATYWVRSTIKNAVAKNGYTVTLPCHIYELTGKIIEAEYESISLFNRSDYQWVANKVGITLLTYVEVKKIDYNFLELLLPDKIGVKEEENSSIDLDEIDPDNHPYLHNFDFFYPERRLLRKSLIQILDECLSQLSDRERNIIKHRYGWHGKQPKTLEELSKMYGLSRERIRQIENKGLQQLRIKLLMKRLKYEDLLL</sequence>
<keyword evidence="1" id="KW-0805">Transcription regulation</keyword>
<dbReference type="Gene3D" id="1.20.120.1810">
    <property type="match status" value="1"/>
</dbReference>
<dbReference type="PANTHER" id="PTHR30603:SF47">
    <property type="entry name" value="RNA POLYMERASE SIGMA FACTOR SIGD, CHLOROPLASTIC"/>
    <property type="match status" value="1"/>
</dbReference>
<dbReference type="CDD" id="cd06171">
    <property type="entry name" value="Sigma70_r4"/>
    <property type="match status" value="1"/>
</dbReference>
<dbReference type="Pfam" id="PF04542">
    <property type="entry name" value="Sigma70_r2"/>
    <property type="match status" value="1"/>
</dbReference>
<dbReference type="NCBIfam" id="TIGR02937">
    <property type="entry name" value="sigma70-ECF"/>
    <property type="match status" value="1"/>
</dbReference>
<dbReference type="InterPro" id="IPR050239">
    <property type="entry name" value="Sigma-70_RNA_pol_init_factors"/>
</dbReference>
<dbReference type="InterPro" id="IPR013325">
    <property type="entry name" value="RNA_pol_sigma_r2"/>
</dbReference>
<dbReference type="AlphaFoldDB" id="A0A540V5J7"/>
<evidence type="ECO:0000259" key="5">
    <source>
        <dbReference type="PROSITE" id="PS00716"/>
    </source>
</evidence>
<dbReference type="PROSITE" id="PS00716">
    <property type="entry name" value="SIGMA70_2"/>
    <property type="match status" value="1"/>
</dbReference>
<evidence type="ECO:0000313" key="6">
    <source>
        <dbReference type="EMBL" id="TQE91988.1"/>
    </source>
</evidence>
<dbReference type="EMBL" id="VIGD01000002">
    <property type="protein sequence ID" value="TQE91988.1"/>
    <property type="molecule type" value="Genomic_DNA"/>
</dbReference>
<evidence type="ECO:0000256" key="3">
    <source>
        <dbReference type="ARBA" id="ARBA00023125"/>
    </source>
</evidence>
<dbReference type="PANTHER" id="PTHR30603">
    <property type="entry name" value="RNA POLYMERASE SIGMA FACTOR RPO"/>
    <property type="match status" value="1"/>
</dbReference>
<dbReference type="InterPro" id="IPR000943">
    <property type="entry name" value="RNA_pol_sigma70"/>
</dbReference>
<comment type="caution">
    <text evidence="6">The sequence shown here is derived from an EMBL/GenBank/DDBJ whole genome shotgun (WGS) entry which is preliminary data.</text>
</comment>
<dbReference type="InterPro" id="IPR013324">
    <property type="entry name" value="RNA_pol_sigma_r3/r4-like"/>
</dbReference>
<dbReference type="GO" id="GO:0016987">
    <property type="term" value="F:sigma factor activity"/>
    <property type="evidence" value="ECO:0007669"/>
    <property type="project" value="UniProtKB-KW"/>
</dbReference>
<keyword evidence="4" id="KW-0804">Transcription</keyword>
<dbReference type="SUPFAM" id="SSF88946">
    <property type="entry name" value="Sigma2 domain of RNA polymerase sigma factors"/>
    <property type="match status" value="1"/>
</dbReference>
<dbReference type="OrthoDB" id="9809557at2"/>
<dbReference type="Proteomes" id="UP000315753">
    <property type="component" value="Unassembled WGS sequence"/>
</dbReference>
<evidence type="ECO:0000256" key="1">
    <source>
        <dbReference type="ARBA" id="ARBA00023015"/>
    </source>
</evidence>
<dbReference type="GO" id="GO:0006352">
    <property type="term" value="P:DNA-templated transcription initiation"/>
    <property type="evidence" value="ECO:0007669"/>
    <property type="project" value="InterPro"/>
</dbReference>
<dbReference type="PRINTS" id="PR00046">
    <property type="entry name" value="SIGMA70FCT"/>
</dbReference>
<reference evidence="6 7" key="1">
    <citation type="submission" date="2019-06" db="EMBL/GenBank/DDBJ databases">
        <title>Genome sequence of Ureibacillus terrenus.</title>
        <authorList>
            <person name="Maclea K.S."/>
            <person name="Simoes M."/>
        </authorList>
    </citation>
    <scope>NUCLEOTIDE SEQUENCE [LARGE SCALE GENOMIC DNA]</scope>
    <source>
        <strain evidence="6 7">ATCC BAA-384</strain>
    </source>
</reference>
<dbReference type="GO" id="GO:0003677">
    <property type="term" value="F:DNA binding"/>
    <property type="evidence" value="ECO:0007669"/>
    <property type="project" value="UniProtKB-KW"/>
</dbReference>
<evidence type="ECO:0000313" key="7">
    <source>
        <dbReference type="Proteomes" id="UP000315753"/>
    </source>
</evidence>
<evidence type="ECO:0000256" key="2">
    <source>
        <dbReference type="ARBA" id="ARBA00023082"/>
    </source>
</evidence>
<feature type="domain" description="RNA polymerase sigma-70" evidence="5">
    <location>
        <begin position="179"/>
        <end position="205"/>
    </location>
</feature>
<dbReference type="SUPFAM" id="SSF88659">
    <property type="entry name" value="Sigma3 and sigma4 domains of RNA polymerase sigma factors"/>
    <property type="match status" value="1"/>
</dbReference>
<keyword evidence="3" id="KW-0238">DNA-binding</keyword>
<name>A0A540V5J7_9BACL</name>
<keyword evidence="7" id="KW-1185">Reference proteome</keyword>
<accession>A0A540V5J7</accession>
<gene>
    <name evidence="6" type="ORF">FKZ59_02540</name>
</gene>
<keyword evidence="2" id="KW-0731">Sigma factor</keyword>
<organism evidence="6 7">
    <name type="scientific">Ureibacillus terrenus</name>
    <dbReference type="NCBI Taxonomy" id="118246"/>
    <lineage>
        <taxon>Bacteria</taxon>
        <taxon>Bacillati</taxon>
        <taxon>Bacillota</taxon>
        <taxon>Bacilli</taxon>
        <taxon>Bacillales</taxon>
        <taxon>Caryophanaceae</taxon>
        <taxon>Ureibacillus</taxon>
    </lineage>
</organism>
<dbReference type="InterPro" id="IPR007627">
    <property type="entry name" value="RNA_pol_sigma70_r2"/>
</dbReference>